<dbReference type="InterPro" id="IPR016161">
    <property type="entry name" value="Ald_DH/histidinol_DH"/>
</dbReference>
<evidence type="ECO:0000256" key="3">
    <source>
        <dbReference type="ARBA" id="ARBA00024226"/>
    </source>
</evidence>
<feature type="domain" description="Aldehyde dehydrogenase" evidence="7">
    <location>
        <begin position="25"/>
        <end position="482"/>
    </location>
</feature>
<evidence type="ECO:0000256" key="6">
    <source>
        <dbReference type="RuleBase" id="RU003345"/>
    </source>
</evidence>
<dbReference type="Gene3D" id="3.40.309.10">
    <property type="entry name" value="Aldehyde Dehydrogenase, Chain A, domain 2"/>
    <property type="match status" value="1"/>
</dbReference>
<comment type="catalytic activity">
    <reaction evidence="4">
        <text>an aldehyde + NAD(+) + H2O = a carboxylate + NADH + 2 H(+)</text>
        <dbReference type="Rhea" id="RHEA:16185"/>
        <dbReference type="ChEBI" id="CHEBI:15377"/>
        <dbReference type="ChEBI" id="CHEBI:15378"/>
        <dbReference type="ChEBI" id="CHEBI:17478"/>
        <dbReference type="ChEBI" id="CHEBI:29067"/>
        <dbReference type="ChEBI" id="CHEBI:57540"/>
        <dbReference type="ChEBI" id="CHEBI:57945"/>
        <dbReference type="EC" id="1.2.1.3"/>
    </reaction>
</comment>
<accession>A0ABZ1XTJ0</accession>
<dbReference type="PANTHER" id="PTHR42804:SF1">
    <property type="entry name" value="ALDEHYDE DEHYDROGENASE-RELATED"/>
    <property type="match status" value="1"/>
</dbReference>
<dbReference type="EMBL" id="CP109019">
    <property type="protein sequence ID" value="WUT86881.1"/>
    <property type="molecule type" value="Genomic_DNA"/>
</dbReference>
<gene>
    <name evidence="8" type="ORF">OG515_34085</name>
</gene>
<evidence type="ECO:0000256" key="2">
    <source>
        <dbReference type="ARBA" id="ARBA00023002"/>
    </source>
</evidence>
<dbReference type="Proteomes" id="UP001432060">
    <property type="component" value="Chromosome"/>
</dbReference>
<dbReference type="InterPro" id="IPR016162">
    <property type="entry name" value="Ald_DH_N"/>
</dbReference>
<dbReference type="InterPro" id="IPR016163">
    <property type="entry name" value="Ald_DH_C"/>
</dbReference>
<dbReference type="EC" id="1.2.1.3" evidence="3"/>
<dbReference type="PROSITE" id="PS00070">
    <property type="entry name" value="ALDEHYDE_DEHYDR_CYS"/>
    <property type="match status" value="1"/>
</dbReference>
<dbReference type="CDD" id="cd07138">
    <property type="entry name" value="ALDH_CddD_SSP0762"/>
    <property type="match status" value="1"/>
</dbReference>
<dbReference type="InterPro" id="IPR029510">
    <property type="entry name" value="Ald_DH_CS_GLU"/>
</dbReference>
<sequence length="484" mass="51119">MTTPTPPSGRGNGMHHRHIYLDGTWTASTSHTVIDVIEPATEQVIGSVPSGTPQDVDAAVRAARRAFPGWSDTPAQRRCAYLREVADALERRGPHLAELIAREVGTPVGFARIAQVGLAVLAFRTAAEVGASYPYEHGQANSLVLREPFGVVGAITPWNYPLYQVAAKAAYALAAGNTVVLKPSEVAPLSVWELAAVMDEVGLPAGVFNLVGGLGPVVGEALAAHPDVDFVSFTGSTEVGRQVSRTAAATVKRVGLELGGKSPTVLLPDADPADVVPRAVAAAFLNNGQTCCALTRLVVPRDRKEEVERAAAKAAEATRVGDPLDPATQLGPLVSAAQRDRVRGHVQRAQEQGATLVTGGVEPPEDQPCGYYVRPTVLSDVTTAMDVQHEEVFGPVLVIECYDDEEEAVELANATPYGLAAAVWSADRDRALAVARRIRAGQVEVNGGGFNPRAPFGGYKQSGNGREHGVFGLEEFLEVKSVQL</sequence>
<evidence type="ECO:0000313" key="9">
    <source>
        <dbReference type="Proteomes" id="UP001432060"/>
    </source>
</evidence>
<proteinExistence type="inferred from homology"/>
<dbReference type="PANTHER" id="PTHR42804">
    <property type="entry name" value="ALDEHYDE DEHYDROGENASE"/>
    <property type="match status" value="1"/>
</dbReference>
<dbReference type="Gene3D" id="3.40.605.10">
    <property type="entry name" value="Aldehyde Dehydrogenase, Chain A, domain 1"/>
    <property type="match status" value="1"/>
</dbReference>
<dbReference type="Pfam" id="PF00171">
    <property type="entry name" value="Aldedh"/>
    <property type="match status" value="1"/>
</dbReference>
<evidence type="ECO:0000259" key="7">
    <source>
        <dbReference type="Pfam" id="PF00171"/>
    </source>
</evidence>
<reference evidence="8" key="1">
    <citation type="submission" date="2022-10" db="EMBL/GenBank/DDBJ databases">
        <title>The complete genomes of actinobacterial strains from the NBC collection.</title>
        <authorList>
            <person name="Joergensen T.S."/>
            <person name="Alvarez Arevalo M."/>
            <person name="Sterndorff E.B."/>
            <person name="Faurdal D."/>
            <person name="Vuksanovic O."/>
            <person name="Mourched A.-S."/>
            <person name="Charusanti P."/>
            <person name="Shaw S."/>
            <person name="Blin K."/>
            <person name="Weber T."/>
        </authorList>
    </citation>
    <scope>NUCLEOTIDE SEQUENCE</scope>
    <source>
        <strain evidence="8">NBC_00668</strain>
    </source>
</reference>
<evidence type="ECO:0000313" key="8">
    <source>
        <dbReference type="EMBL" id="WUT86881.1"/>
    </source>
</evidence>
<dbReference type="PROSITE" id="PS00687">
    <property type="entry name" value="ALDEHYDE_DEHYDR_GLU"/>
    <property type="match status" value="1"/>
</dbReference>
<keyword evidence="9" id="KW-1185">Reference proteome</keyword>
<feature type="active site" evidence="5">
    <location>
        <position position="257"/>
    </location>
</feature>
<evidence type="ECO:0000256" key="1">
    <source>
        <dbReference type="ARBA" id="ARBA00009986"/>
    </source>
</evidence>
<protein>
    <recommendedName>
        <fullName evidence="3">aldehyde dehydrogenase (NAD(+))</fullName>
        <ecNumber evidence="3">1.2.1.3</ecNumber>
    </recommendedName>
</protein>
<keyword evidence="2 6" id="KW-0560">Oxidoreductase</keyword>
<dbReference type="SUPFAM" id="SSF53720">
    <property type="entry name" value="ALDH-like"/>
    <property type="match status" value="1"/>
</dbReference>
<dbReference type="RefSeq" id="WP_329403628.1">
    <property type="nucleotide sequence ID" value="NZ_CP109019.1"/>
</dbReference>
<comment type="similarity">
    <text evidence="1 6">Belongs to the aldehyde dehydrogenase family.</text>
</comment>
<name>A0ABZ1XTJ0_9ACTN</name>
<evidence type="ECO:0000256" key="5">
    <source>
        <dbReference type="PROSITE-ProRule" id="PRU10007"/>
    </source>
</evidence>
<dbReference type="InterPro" id="IPR016160">
    <property type="entry name" value="Ald_DH_CS_CYS"/>
</dbReference>
<dbReference type="InterPro" id="IPR015590">
    <property type="entry name" value="Aldehyde_DH_dom"/>
</dbReference>
<organism evidence="8 9">
    <name type="scientific">Streptomyces melanogenes</name>
    <dbReference type="NCBI Taxonomy" id="67326"/>
    <lineage>
        <taxon>Bacteria</taxon>
        <taxon>Bacillati</taxon>
        <taxon>Actinomycetota</taxon>
        <taxon>Actinomycetes</taxon>
        <taxon>Kitasatosporales</taxon>
        <taxon>Streptomycetaceae</taxon>
        <taxon>Streptomyces</taxon>
    </lineage>
</organism>
<evidence type="ECO:0000256" key="4">
    <source>
        <dbReference type="ARBA" id="ARBA00049194"/>
    </source>
</evidence>